<sequence length="134" mass="15026">LFWQVFWHSCGSFIVLNNSLCSLCSVCLDLSWLKSLICLINRHASGLQQGLKKFLESSCSLTQDLVRPKKKTQGDASHQTRSSSAAISWMGLGERDQVFPWFTLFTLLTLKPEGLNICQISLVYCCSQVSSCRT</sequence>
<dbReference type="AlphaFoldDB" id="A0AAU9VR99"/>
<accession>A0AAU9VR99</accession>
<proteinExistence type="predicted"/>
<keyword evidence="2" id="KW-1185">Reference proteome</keyword>
<feature type="non-terminal residue" evidence="1">
    <location>
        <position position="1"/>
    </location>
</feature>
<name>A0AAU9VR99_9CNID</name>
<comment type="caution">
    <text evidence="1">The sequence shown here is derived from an EMBL/GenBank/DDBJ whole genome shotgun (WGS) entry which is preliminary data.</text>
</comment>
<dbReference type="EMBL" id="CALNXJ010000003">
    <property type="protein sequence ID" value="CAH3035901.1"/>
    <property type="molecule type" value="Genomic_DNA"/>
</dbReference>
<evidence type="ECO:0000313" key="2">
    <source>
        <dbReference type="Proteomes" id="UP001159428"/>
    </source>
</evidence>
<evidence type="ECO:0000313" key="1">
    <source>
        <dbReference type="EMBL" id="CAH3035901.1"/>
    </source>
</evidence>
<organism evidence="1 2">
    <name type="scientific">Pocillopora meandrina</name>
    <dbReference type="NCBI Taxonomy" id="46732"/>
    <lineage>
        <taxon>Eukaryota</taxon>
        <taxon>Metazoa</taxon>
        <taxon>Cnidaria</taxon>
        <taxon>Anthozoa</taxon>
        <taxon>Hexacorallia</taxon>
        <taxon>Scleractinia</taxon>
        <taxon>Astrocoeniina</taxon>
        <taxon>Pocilloporidae</taxon>
        <taxon>Pocillopora</taxon>
    </lineage>
</organism>
<reference evidence="1 2" key="1">
    <citation type="submission" date="2022-05" db="EMBL/GenBank/DDBJ databases">
        <authorList>
            <consortium name="Genoscope - CEA"/>
            <person name="William W."/>
        </authorList>
    </citation>
    <scope>NUCLEOTIDE SEQUENCE [LARGE SCALE GENOMIC DNA]</scope>
</reference>
<dbReference type="Proteomes" id="UP001159428">
    <property type="component" value="Unassembled WGS sequence"/>
</dbReference>
<protein>
    <submittedName>
        <fullName evidence="1">Uncharacterized protein</fullName>
    </submittedName>
</protein>
<gene>
    <name evidence="1" type="ORF">PMEA_00016546</name>
</gene>